<feature type="chain" id="PRO_5045809082" evidence="2">
    <location>
        <begin position="22"/>
        <end position="325"/>
    </location>
</feature>
<dbReference type="SUPFAM" id="SSF53850">
    <property type="entry name" value="Periplasmic binding protein-like II"/>
    <property type="match status" value="1"/>
</dbReference>
<dbReference type="Pfam" id="PF03480">
    <property type="entry name" value="DctP"/>
    <property type="match status" value="1"/>
</dbReference>
<sequence length="325" mass="35868">MPKWFVGCIFCFSAAMTSFSAASGNGDVMRLGLITPPPHQWTKTATAIAAELEKDGFSKKLSVFPSGQLGNEAQMLQLLQTGAMDIGFFTTSELANRLPQFAAFYTPYLAKDAAHAARILSGTVAVEILASTRKIGLVGLGYGMAGMRQIVARGQVSGYGDLKGLKVRVVPDAPLTDFWYLAGTAPTAIPLSVLYDAFANGQVDAMHIDFENTLRLKFYQHAKSVLYTDHMMFPMVALASAKSWARMSEDDKKYLNNVFQKHLAVLLTSYVTADQGFKEKLIEEGVNIVKVDKDFFGDAPDNWYDRWSKRSPYVQKLKEEADSVR</sequence>
<dbReference type="InterPro" id="IPR018389">
    <property type="entry name" value="DctP_fam"/>
</dbReference>
<comment type="caution">
    <text evidence="3">The sequence shown here is derived from an EMBL/GenBank/DDBJ whole genome shotgun (WGS) entry which is preliminary data.</text>
</comment>
<proteinExistence type="predicted"/>
<evidence type="ECO:0000313" key="4">
    <source>
        <dbReference type="Proteomes" id="UP001595444"/>
    </source>
</evidence>
<dbReference type="NCBIfam" id="NF037995">
    <property type="entry name" value="TRAP_S1"/>
    <property type="match status" value="1"/>
</dbReference>
<dbReference type="CDD" id="cd13603">
    <property type="entry name" value="PBP2_TRAP_Siap_TeaA_like"/>
    <property type="match status" value="1"/>
</dbReference>
<organism evidence="3 4">
    <name type="scientific">Kordiimonas pumila</name>
    <dbReference type="NCBI Taxonomy" id="2161677"/>
    <lineage>
        <taxon>Bacteria</taxon>
        <taxon>Pseudomonadati</taxon>
        <taxon>Pseudomonadota</taxon>
        <taxon>Alphaproteobacteria</taxon>
        <taxon>Kordiimonadales</taxon>
        <taxon>Kordiimonadaceae</taxon>
        <taxon>Kordiimonas</taxon>
    </lineage>
</organism>
<dbReference type="PANTHER" id="PTHR33376:SF2">
    <property type="entry name" value="DICARBOXYLATE-BINDING PERIPLASMIC PROTEIN"/>
    <property type="match status" value="1"/>
</dbReference>
<dbReference type="EMBL" id="JBHRSL010000027">
    <property type="protein sequence ID" value="MFC3053536.1"/>
    <property type="molecule type" value="Genomic_DNA"/>
</dbReference>
<keyword evidence="1 2" id="KW-0732">Signal</keyword>
<feature type="signal peptide" evidence="2">
    <location>
        <begin position="1"/>
        <end position="21"/>
    </location>
</feature>
<reference evidence="4" key="1">
    <citation type="journal article" date="2019" name="Int. J. Syst. Evol. Microbiol.">
        <title>The Global Catalogue of Microorganisms (GCM) 10K type strain sequencing project: providing services to taxonomists for standard genome sequencing and annotation.</title>
        <authorList>
            <consortium name="The Broad Institute Genomics Platform"/>
            <consortium name="The Broad Institute Genome Sequencing Center for Infectious Disease"/>
            <person name="Wu L."/>
            <person name="Ma J."/>
        </authorList>
    </citation>
    <scope>NUCLEOTIDE SEQUENCE [LARGE SCALE GENOMIC DNA]</scope>
    <source>
        <strain evidence="4">KCTC 62164</strain>
    </source>
</reference>
<gene>
    <name evidence="3" type="ORF">ACFOKA_16675</name>
</gene>
<dbReference type="PANTHER" id="PTHR33376">
    <property type="match status" value="1"/>
</dbReference>
<name>A0ABV7D9E8_9PROT</name>
<dbReference type="InterPro" id="IPR038404">
    <property type="entry name" value="TRAP_DctP_sf"/>
</dbReference>
<evidence type="ECO:0000256" key="1">
    <source>
        <dbReference type="ARBA" id="ARBA00022729"/>
    </source>
</evidence>
<evidence type="ECO:0000256" key="2">
    <source>
        <dbReference type="SAM" id="SignalP"/>
    </source>
</evidence>
<keyword evidence="4" id="KW-1185">Reference proteome</keyword>
<dbReference type="Proteomes" id="UP001595444">
    <property type="component" value="Unassembled WGS sequence"/>
</dbReference>
<accession>A0ABV7D9E8</accession>
<protein>
    <submittedName>
        <fullName evidence="3">TRAP transporter substrate-binding protein</fullName>
    </submittedName>
</protein>
<evidence type="ECO:0000313" key="3">
    <source>
        <dbReference type="EMBL" id="MFC3053536.1"/>
    </source>
</evidence>
<dbReference type="Gene3D" id="3.40.190.170">
    <property type="entry name" value="Bacterial extracellular solute-binding protein, family 7"/>
    <property type="match status" value="1"/>
</dbReference>
<dbReference type="RefSeq" id="WP_194215510.1">
    <property type="nucleotide sequence ID" value="NZ_CP061205.1"/>
</dbReference>